<feature type="binding site" evidence="15">
    <location>
        <position position="232"/>
    </location>
    <ligand>
        <name>Ca(2+)</name>
        <dbReference type="ChEBI" id="CHEBI:29108"/>
        <label>1</label>
    </ligand>
</feature>
<dbReference type="PIRSF" id="PIRSF001024">
    <property type="entry name" value="Alph-amyl_fung"/>
    <property type="match status" value="1"/>
</dbReference>
<dbReference type="Gene3D" id="2.60.40.1180">
    <property type="entry name" value="Golgi alpha-mannosidase II"/>
    <property type="match status" value="1"/>
</dbReference>
<dbReference type="Pfam" id="PF00128">
    <property type="entry name" value="Alpha-amylase"/>
    <property type="match status" value="1"/>
</dbReference>
<comment type="cofactor">
    <cofactor evidence="2">
        <name>Ca(2+)</name>
        <dbReference type="ChEBI" id="CHEBI:29108"/>
    </cofactor>
</comment>
<reference evidence="21" key="1">
    <citation type="submission" date="2023-10" db="EMBL/GenBank/DDBJ databases">
        <authorList>
            <person name="Noh H."/>
        </authorList>
    </citation>
    <scope>NUCLEOTIDE SEQUENCE</scope>
    <source>
        <strain evidence="21">DUCC4014</strain>
    </source>
</reference>
<evidence type="ECO:0000256" key="18">
    <source>
        <dbReference type="SAM" id="MobiDB-lite"/>
    </source>
</evidence>
<feature type="disulfide bond" evidence="16">
    <location>
        <begin position="175"/>
        <end position="189"/>
    </location>
</feature>
<feature type="disulfide bond" evidence="16">
    <location>
        <begin position="46"/>
        <end position="54"/>
    </location>
</feature>
<feature type="binding site" evidence="17">
    <location>
        <position position="103"/>
    </location>
    <ligand>
        <name>substrate</name>
    </ligand>
</feature>
<evidence type="ECO:0000256" key="2">
    <source>
        <dbReference type="ARBA" id="ARBA00001913"/>
    </source>
</evidence>
<evidence type="ECO:0000256" key="11">
    <source>
        <dbReference type="ARBA" id="ARBA00023277"/>
    </source>
</evidence>
<keyword evidence="7" id="KW-0378">Hydrolase</keyword>
<name>A0AAF1BI15_9TREE</name>
<evidence type="ECO:0000256" key="17">
    <source>
        <dbReference type="PIRSR" id="PIRSR001024-5"/>
    </source>
</evidence>
<evidence type="ECO:0000256" key="14">
    <source>
        <dbReference type="PIRSR" id="PIRSR001024-2"/>
    </source>
</evidence>
<keyword evidence="12" id="KW-0326">Glycosidase</keyword>
<feature type="chain" id="PRO_5042247955" description="alpha-amylase" evidence="19">
    <location>
        <begin position="17"/>
        <end position="547"/>
    </location>
</feature>
<feature type="domain" description="Glycosyl hydrolase family 13 catalytic" evidence="20">
    <location>
        <begin position="29"/>
        <end position="395"/>
    </location>
</feature>
<dbReference type="Pfam" id="PF09260">
    <property type="entry name" value="A_amylase_dom_C"/>
    <property type="match status" value="1"/>
</dbReference>
<evidence type="ECO:0000256" key="3">
    <source>
        <dbReference type="ARBA" id="ARBA00008061"/>
    </source>
</evidence>
<keyword evidence="8 15" id="KW-0106">Calcium</keyword>
<evidence type="ECO:0000256" key="4">
    <source>
        <dbReference type="ARBA" id="ARBA00012595"/>
    </source>
</evidence>
<keyword evidence="9 16" id="KW-1015">Disulfide bond</keyword>
<feature type="binding site" evidence="15">
    <location>
        <position position="228"/>
    </location>
    <ligand>
        <name>Ca(2+)</name>
        <dbReference type="ChEBI" id="CHEBI:29108"/>
        <label>2</label>
    </ligand>
</feature>
<feature type="region of interest" description="Disordered" evidence="18">
    <location>
        <begin position="516"/>
        <end position="547"/>
    </location>
</feature>
<feature type="compositionally biased region" description="Low complexity" evidence="18">
    <location>
        <begin position="520"/>
        <end position="537"/>
    </location>
</feature>
<dbReference type="SUPFAM" id="SSF51445">
    <property type="entry name" value="(Trans)glycosidases"/>
    <property type="match status" value="1"/>
</dbReference>
<feature type="binding site" evidence="17">
    <location>
        <position position="256"/>
    </location>
    <ligand>
        <name>substrate</name>
    </ligand>
</feature>
<dbReference type="Gene3D" id="3.20.20.80">
    <property type="entry name" value="Glycosidases"/>
    <property type="match status" value="1"/>
</dbReference>
<dbReference type="InterPro" id="IPR017853">
    <property type="entry name" value="GH"/>
</dbReference>
<dbReference type="GO" id="GO:0016052">
    <property type="term" value="P:carbohydrate catabolic process"/>
    <property type="evidence" value="ECO:0007669"/>
    <property type="project" value="InterPro"/>
</dbReference>
<dbReference type="SUPFAM" id="SSF51011">
    <property type="entry name" value="Glycosyl hydrolase domain"/>
    <property type="match status" value="1"/>
</dbReference>
<comment type="catalytic activity">
    <reaction evidence="1">
        <text>Endohydrolysis of (1-&gt;4)-alpha-D-glucosidic linkages in polysaccharides containing three or more (1-&gt;4)-alpha-linked D-glucose units.</text>
        <dbReference type="EC" id="3.2.1.1"/>
    </reaction>
</comment>
<evidence type="ECO:0000256" key="7">
    <source>
        <dbReference type="ARBA" id="ARBA00022801"/>
    </source>
</evidence>
<proteinExistence type="inferred from homology"/>
<feature type="active site" description="Nucleophile" evidence="13">
    <location>
        <position position="228"/>
    </location>
</feature>
<dbReference type="RefSeq" id="XP_062622621.1">
    <property type="nucleotide sequence ID" value="XM_062766637.1"/>
</dbReference>
<feature type="binding site" evidence="15">
    <location>
        <position position="197"/>
    </location>
    <ligand>
        <name>Ca(2+)</name>
        <dbReference type="ChEBI" id="CHEBI:29108"/>
        <label>1</label>
    </ligand>
</feature>
<dbReference type="AlphaFoldDB" id="A0AAF1BI15"/>
<accession>A0AAF1BI15</accession>
<dbReference type="InterPro" id="IPR013780">
    <property type="entry name" value="Glyco_hydro_b"/>
</dbReference>
<dbReference type="InterPro" id="IPR015340">
    <property type="entry name" value="A_amylase_C_dom"/>
</dbReference>
<keyword evidence="10" id="KW-0325">Glycoprotein</keyword>
<dbReference type="GO" id="GO:0005509">
    <property type="term" value="F:calcium ion binding"/>
    <property type="evidence" value="ECO:0007669"/>
    <property type="project" value="InterPro"/>
</dbReference>
<evidence type="ECO:0000313" key="21">
    <source>
        <dbReference type="EMBL" id="WOO76589.1"/>
    </source>
</evidence>
<keyword evidence="11" id="KW-0119">Carbohydrate metabolism</keyword>
<sequence>MPNPLLLLALAPLAAALTTAELRQRSIYQVITDRFARSDGRFDSYCNPAEHRYCGGTWKGIEQQLSYIQGMGFDTVWISPIVANIPGFATASGGFHESYHGYWASNIFDLNSHFGGQQDLKDLSAALHARGMYLMVDVVANHVGADDQSGLGPEFQPSEDVYGVLSNPSHYHRYCKAGEHGSQLQSEICWIDDYMPDLDTENPVVIKTLNDWIHHLVKIFGIDAIRVDTVKHVRKDFWPPFVVASGVAAIGEVWHGDPAYLRPYQERSIDSLLDYATFYHLRRTFEKPHEYGIDELTSMITRVHRDMPDPTLLGSFVENHDTYRVASVSPNPDRALLKNAAIYPFINDGFPIIYQGQEHGLRGGSDPFNREAIWLFGYAPNKPMYLVFQRLNLARRRAMETSGFHTLLKHHKLDPKTAVLVKGPMVSMLTNSGSLVLPRVYYLPSAITGYAPKMPVVDVLTGQIFATDPSGGLAATIVAGEPRVFLPFSVFEGRKEVQWQMSAADRIAAAPAIGHKRGAGSISSGKTHSRSSSKGSSMFGWLRGGSK</sequence>
<dbReference type="GO" id="GO:0004556">
    <property type="term" value="F:alpha-amylase activity"/>
    <property type="evidence" value="ECO:0007669"/>
    <property type="project" value="UniProtKB-EC"/>
</dbReference>
<dbReference type="Proteomes" id="UP000827549">
    <property type="component" value="Chromosome 1"/>
</dbReference>
<evidence type="ECO:0000256" key="19">
    <source>
        <dbReference type="SAM" id="SignalP"/>
    </source>
</evidence>
<feature type="signal peptide" evidence="19">
    <location>
        <begin position="1"/>
        <end position="16"/>
    </location>
</feature>
<feature type="binding site" evidence="15">
    <location>
        <position position="141"/>
    </location>
    <ligand>
        <name>Ca(2+)</name>
        <dbReference type="ChEBI" id="CHEBI:29108"/>
        <label>1</label>
    </ligand>
</feature>
<dbReference type="InterPro" id="IPR006047">
    <property type="entry name" value="GH13_cat_dom"/>
</dbReference>
<organism evidence="21 22">
    <name type="scientific">Vanrija pseudolonga</name>
    <dbReference type="NCBI Taxonomy" id="143232"/>
    <lineage>
        <taxon>Eukaryota</taxon>
        <taxon>Fungi</taxon>
        <taxon>Dikarya</taxon>
        <taxon>Basidiomycota</taxon>
        <taxon>Agaricomycotina</taxon>
        <taxon>Tremellomycetes</taxon>
        <taxon>Trichosporonales</taxon>
        <taxon>Trichosporonaceae</taxon>
        <taxon>Vanrija</taxon>
    </lineage>
</organism>
<evidence type="ECO:0000256" key="13">
    <source>
        <dbReference type="PIRSR" id="PIRSR001024-1"/>
    </source>
</evidence>
<feature type="binding site" evidence="15">
    <location>
        <position position="252"/>
    </location>
    <ligand>
        <name>Ca(2+)</name>
        <dbReference type="ChEBI" id="CHEBI:29108"/>
        <label>2</label>
    </ligand>
</feature>
<evidence type="ECO:0000256" key="10">
    <source>
        <dbReference type="ARBA" id="ARBA00023180"/>
    </source>
</evidence>
<keyword evidence="6 19" id="KW-0732">Signal</keyword>
<evidence type="ECO:0000256" key="1">
    <source>
        <dbReference type="ARBA" id="ARBA00000548"/>
    </source>
</evidence>
<feature type="site" description="Transition state stabilizer" evidence="14">
    <location>
        <position position="321"/>
    </location>
</feature>
<feature type="binding site" evidence="17">
    <location>
        <position position="226"/>
    </location>
    <ligand>
        <name>substrate</name>
    </ligand>
</feature>
<keyword evidence="5 15" id="KW-0479">Metal-binding</keyword>
<dbReference type="GeneID" id="87803475"/>
<evidence type="ECO:0000256" key="16">
    <source>
        <dbReference type="PIRSR" id="PIRSR001024-4"/>
    </source>
</evidence>
<dbReference type="SMART" id="SM00642">
    <property type="entry name" value="Aamy"/>
    <property type="match status" value="1"/>
</dbReference>
<evidence type="ECO:0000256" key="15">
    <source>
        <dbReference type="PIRSR" id="PIRSR001024-3"/>
    </source>
</evidence>
<dbReference type="PANTHER" id="PTHR10357:SF215">
    <property type="entry name" value="ALPHA-AMYLASE 1"/>
    <property type="match status" value="1"/>
</dbReference>
<feature type="binding site" evidence="17">
    <location>
        <position position="142"/>
    </location>
    <ligand>
        <name>substrate</name>
    </ligand>
</feature>
<gene>
    <name evidence="21" type="primary">amy1</name>
    <name evidence="21" type="ORF">LOC62_01G000216</name>
</gene>
<evidence type="ECO:0000256" key="5">
    <source>
        <dbReference type="ARBA" id="ARBA00022723"/>
    </source>
</evidence>
<dbReference type="EC" id="3.2.1.1" evidence="4"/>
<protein>
    <recommendedName>
        <fullName evidence="4">alpha-amylase</fullName>
        <ecNumber evidence="4">3.2.1.1</ecNumber>
    </recommendedName>
</protein>
<keyword evidence="22" id="KW-1185">Reference proteome</keyword>
<evidence type="ECO:0000256" key="8">
    <source>
        <dbReference type="ARBA" id="ARBA00022837"/>
    </source>
</evidence>
<feature type="active site" description="Proton donor" evidence="13">
    <location>
        <position position="252"/>
    </location>
</feature>
<evidence type="ECO:0000256" key="6">
    <source>
        <dbReference type="ARBA" id="ARBA00022729"/>
    </source>
</evidence>
<evidence type="ECO:0000313" key="22">
    <source>
        <dbReference type="Proteomes" id="UP000827549"/>
    </source>
</evidence>
<feature type="binding site" evidence="17">
    <location>
        <position position="370"/>
    </location>
    <ligand>
        <name>substrate</name>
    </ligand>
</feature>
<dbReference type="EMBL" id="CP086714">
    <property type="protein sequence ID" value="WOO76589.1"/>
    <property type="molecule type" value="Genomic_DNA"/>
</dbReference>
<evidence type="ECO:0000256" key="12">
    <source>
        <dbReference type="ARBA" id="ARBA00023295"/>
    </source>
</evidence>
<evidence type="ECO:0000256" key="9">
    <source>
        <dbReference type="ARBA" id="ARBA00023157"/>
    </source>
</evidence>
<evidence type="ECO:0000259" key="20">
    <source>
        <dbReference type="SMART" id="SM00642"/>
    </source>
</evidence>
<comment type="similarity">
    <text evidence="3">Belongs to the glycosyl hydrolase 13 family.</text>
</comment>
<dbReference type="PANTHER" id="PTHR10357">
    <property type="entry name" value="ALPHA-AMYLASE FAMILY MEMBER"/>
    <property type="match status" value="1"/>
</dbReference>
<feature type="binding site" evidence="15">
    <location>
        <position position="187"/>
    </location>
    <ligand>
        <name>Ca(2+)</name>
        <dbReference type="ChEBI" id="CHEBI:29108"/>
        <label>1</label>
    </ligand>
</feature>
<dbReference type="InterPro" id="IPR013777">
    <property type="entry name" value="A-amylase-like"/>
</dbReference>
<dbReference type="CDD" id="cd11319">
    <property type="entry name" value="AmyAc_euk_AmyA"/>
    <property type="match status" value="1"/>
</dbReference>
<feature type="binding site" evidence="17">
    <location>
        <position position="321"/>
    </location>
    <ligand>
        <name>substrate</name>
    </ligand>
</feature>